<dbReference type="Pfam" id="PF07714">
    <property type="entry name" value="PK_Tyr_Ser-Thr"/>
    <property type="match status" value="1"/>
</dbReference>
<evidence type="ECO:0000259" key="4">
    <source>
        <dbReference type="PROSITE" id="PS50011"/>
    </source>
</evidence>
<dbReference type="PROSITE" id="PS00109">
    <property type="entry name" value="PROTEIN_KINASE_TYR"/>
    <property type="match status" value="1"/>
</dbReference>
<evidence type="ECO:0000256" key="2">
    <source>
        <dbReference type="SAM" id="MobiDB-lite"/>
    </source>
</evidence>
<evidence type="ECO:0000256" key="3">
    <source>
        <dbReference type="SAM" id="SignalP"/>
    </source>
</evidence>
<feature type="chain" id="PRO_5013168550" description="Protein kinase domain-containing protein" evidence="3">
    <location>
        <begin position="21"/>
        <end position="2592"/>
    </location>
</feature>
<dbReference type="EMBL" id="BEGY01000007">
    <property type="protein sequence ID" value="GAX74416.1"/>
    <property type="molecule type" value="Genomic_DNA"/>
</dbReference>
<keyword evidence="1" id="KW-0547">Nucleotide-binding</keyword>
<dbReference type="GO" id="GO:0005524">
    <property type="term" value="F:ATP binding"/>
    <property type="evidence" value="ECO:0007669"/>
    <property type="project" value="UniProtKB-UniRule"/>
</dbReference>
<gene>
    <name evidence="5" type="ORF">CEUSTIGMA_g1864.t1</name>
</gene>
<evidence type="ECO:0000256" key="1">
    <source>
        <dbReference type="PROSITE-ProRule" id="PRU10141"/>
    </source>
</evidence>
<keyword evidence="6" id="KW-1185">Reference proteome</keyword>
<feature type="region of interest" description="Disordered" evidence="2">
    <location>
        <begin position="999"/>
        <end position="1037"/>
    </location>
</feature>
<dbReference type="GO" id="GO:0004674">
    <property type="term" value="F:protein serine/threonine kinase activity"/>
    <property type="evidence" value="ECO:0007669"/>
    <property type="project" value="TreeGrafter"/>
</dbReference>
<feature type="region of interest" description="Disordered" evidence="2">
    <location>
        <begin position="1330"/>
        <end position="1394"/>
    </location>
</feature>
<evidence type="ECO:0000313" key="6">
    <source>
        <dbReference type="Proteomes" id="UP000232323"/>
    </source>
</evidence>
<dbReference type="InterPro" id="IPR017441">
    <property type="entry name" value="Protein_kinase_ATP_BS"/>
</dbReference>
<dbReference type="Proteomes" id="UP000232323">
    <property type="component" value="Unassembled WGS sequence"/>
</dbReference>
<dbReference type="PROSITE" id="PS00107">
    <property type="entry name" value="PROTEIN_KINASE_ATP"/>
    <property type="match status" value="1"/>
</dbReference>
<feature type="compositionally biased region" description="Pro residues" evidence="2">
    <location>
        <begin position="1338"/>
        <end position="1353"/>
    </location>
</feature>
<name>A0A250WUI0_9CHLO</name>
<dbReference type="Gene3D" id="3.30.200.20">
    <property type="entry name" value="Phosphorylase Kinase, domain 1"/>
    <property type="match status" value="1"/>
</dbReference>
<feature type="compositionally biased region" description="Polar residues" evidence="2">
    <location>
        <begin position="1197"/>
        <end position="1224"/>
    </location>
</feature>
<reference evidence="5 6" key="1">
    <citation type="submission" date="2017-08" db="EMBL/GenBank/DDBJ databases">
        <title>Acidophilic green algal genome provides insights into adaptation to an acidic environment.</title>
        <authorList>
            <person name="Hirooka S."/>
            <person name="Hirose Y."/>
            <person name="Kanesaki Y."/>
            <person name="Higuchi S."/>
            <person name="Fujiwara T."/>
            <person name="Onuma R."/>
            <person name="Era A."/>
            <person name="Ohbayashi R."/>
            <person name="Uzuka A."/>
            <person name="Nozaki H."/>
            <person name="Yoshikawa H."/>
            <person name="Miyagishima S.Y."/>
        </authorList>
    </citation>
    <scope>NUCLEOTIDE SEQUENCE [LARGE SCALE GENOMIC DNA]</scope>
    <source>
        <strain evidence="5 6">NIES-2499</strain>
    </source>
</reference>
<dbReference type="PANTHER" id="PTHR44329:SF214">
    <property type="entry name" value="PROTEIN KINASE DOMAIN-CONTAINING PROTEIN"/>
    <property type="match status" value="1"/>
</dbReference>
<protein>
    <recommendedName>
        <fullName evidence="4">Protein kinase domain-containing protein</fullName>
    </recommendedName>
</protein>
<dbReference type="Gene3D" id="1.10.510.10">
    <property type="entry name" value="Transferase(Phosphotransferase) domain 1"/>
    <property type="match status" value="1"/>
</dbReference>
<feature type="region of interest" description="Disordered" evidence="2">
    <location>
        <begin position="1194"/>
        <end position="1229"/>
    </location>
</feature>
<dbReference type="InterPro" id="IPR051681">
    <property type="entry name" value="Ser/Thr_Kinases-Pseudokinases"/>
</dbReference>
<dbReference type="PROSITE" id="PS50011">
    <property type="entry name" value="PROTEIN_KINASE_DOM"/>
    <property type="match status" value="1"/>
</dbReference>
<dbReference type="InterPro" id="IPR000719">
    <property type="entry name" value="Prot_kinase_dom"/>
</dbReference>
<evidence type="ECO:0000313" key="5">
    <source>
        <dbReference type="EMBL" id="GAX74416.1"/>
    </source>
</evidence>
<dbReference type="SUPFAM" id="SSF56112">
    <property type="entry name" value="Protein kinase-like (PK-like)"/>
    <property type="match status" value="1"/>
</dbReference>
<dbReference type="OrthoDB" id="4062651at2759"/>
<dbReference type="InterPro" id="IPR008266">
    <property type="entry name" value="Tyr_kinase_AS"/>
</dbReference>
<dbReference type="STRING" id="1157962.A0A250WUI0"/>
<proteinExistence type="predicted"/>
<feature type="domain" description="Protein kinase" evidence="4">
    <location>
        <begin position="2023"/>
        <end position="2315"/>
    </location>
</feature>
<feature type="binding site" evidence="1">
    <location>
        <position position="2050"/>
    </location>
    <ligand>
        <name>ATP</name>
        <dbReference type="ChEBI" id="CHEBI:30616"/>
    </ligand>
</feature>
<dbReference type="PANTHER" id="PTHR44329">
    <property type="entry name" value="SERINE/THREONINE-PROTEIN KINASE TNNI3K-RELATED"/>
    <property type="match status" value="1"/>
</dbReference>
<organism evidence="5 6">
    <name type="scientific">Chlamydomonas eustigma</name>
    <dbReference type="NCBI Taxonomy" id="1157962"/>
    <lineage>
        <taxon>Eukaryota</taxon>
        <taxon>Viridiplantae</taxon>
        <taxon>Chlorophyta</taxon>
        <taxon>core chlorophytes</taxon>
        <taxon>Chlorophyceae</taxon>
        <taxon>CS clade</taxon>
        <taxon>Chlamydomonadales</taxon>
        <taxon>Chlamydomonadaceae</taxon>
        <taxon>Chlamydomonas</taxon>
    </lineage>
</organism>
<feature type="signal peptide" evidence="3">
    <location>
        <begin position="1"/>
        <end position="20"/>
    </location>
</feature>
<accession>A0A250WUI0</accession>
<dbReference type="CDD" id="cd14014">
    <property type="entry name" value="STKc_PknB_like"/>
    <property type="match status" value="1"/>
</dbReference>
<sequence length="2592" mass="275225">MFKAAVFLLVLFLCCQVSVSEDMLQLIASTPPGASGIKTLTFDTNITLSVVPVDLTELSSSSFLLQSNSSSLYLESPSLDFQSYGFGRAAFKLNPNDSLSLQSFTLLLSSPVVTSSLMAISPSIYIASTISSSVGSLSLSDITILESNCSLIYQLQAYSCDLPPNYQYEVGIGYIYLNAYVQGNVSLRAVNITCGALRQNKALSAGMGLPIPPPCASCTVYSYMELLEAVGTLQEITSGNVTIQLGANITLPLGVSLPLLLANESWASWWATGHRPESNTTQPPAVPSVPSSGLTGVAPLGGSGLRSVTPDSLLMPIYRHLTFSSAPSKQFMGGVTELSLGLQPDVWEVNATGSLTFIDLVVSNLPEGPRSFWPRSMMLYGLFSVKLDLDAPLTTFYNCTIVFTTDFYLYWAYWIAQAASLVPQDRATAAWLVTYLKVSNKLRSASANSLFLTYHSCPVNVMYDCILTDLPVVYPMEKESVGILELNPQNPYAPLNIYEPICNALEFAEALLNSTATHLVLMSDISVLDPQIMESGVVLSSLFINRTITVLALPGEQRVFDLDLTQNSLTIGPGMQLYLVRLFFVGLPPRMTQAASIDASNGAVQVLSNITAAFWALSFGRPVSSVYLTNVSLLVPVSEILVMSEAIISEPNSPSNPVATLKSMVESNALISQANAVPVTPSALAMLQYWLVESSLVAQVSNLTLYFSQLNLLGITGANVTVTAIPPTLLDTSMRDVVAPAMTIGLLADASGVVTTLTPPYSSGPFPSQPVYSTYTSPSTSSSTSAGVIAACVLGGLLAILLAAVVAIRLKPSLSDTLVDMREKFLMMSKKRRRTANLVDVTSRDGGGAGHDDVQQQDHLSRFTTLSRLSMPSLCTSLSVAAGSSAIMLRPALGGDFSAPEAASSFVYQIPVVSKGDNSEQPDLKLSKAWTKFNAPSVVPLAASSHHYHGDDVHDGTEAGILFHGSAGMPQGQDPHEPLIMLTYSGNSKASSMVTQVLPQNPVSSSPPVDRSNSSIHPCSVDEAEAASHSRGLTPSGPIRASGVAASFWSGGLIVREGSCSSCSRTSAEYYVSPPCSDQPMPSLTGPPGGDPLPVSNLLWSRQPVSASSLGPQPQLSEGHATFQTPIYSISDAAYVSLEVMSVPAQQSDKLCQPDKCSESVGVLLRQDLDFQQPQHYYQEQLLEHRLKGEGGVRSAPCSSLSSLTPSGVRSAPCSSLSSLTPSGNVDADTTHSQQLRVLQSMALKLFPGMLHSAPHAVNNGLDCWRPAGATGQRPASLQRLDMVAGESAVSPRVPPSAAHAPIPLWNESSACSAQQQYCALMSPQSHMTNACSSHQALPPPALQTNPSPPPPATRQLDLTSSPPPATQLGLTSSPPPATQLDLTSSPPPATQLGLTSNLSAVTAAATQALLARRNRPPAAAATAADPDAPAMTVQSQLPVPVAVQLQLSVPLRPNALWEHLQSSGSAGGTAAMTSGQHARSSMEALSRSNCLTHLPTVLHCVWPRSAPPVFPTLSSSQSNPKVPFIPHPGPFSAGPVLNQRSALQSYGTWGHGRVSPQEPMLAEYDGYGLSQYKDDEQWEEGHGRGVEGLSSRQDSANGLQHAAVLPLGPAINPGFSHVSSGMYTAATSSNNPAFEISRKELEARGVLTNTLGVNNEFWGHTNPPGYPDSLASVLNMTMSNVPTDLMSHLAGSSGRFQEGAGNVVASTRVSNILLQPVPALPPPFYSVPANNLRVNQTASGLGGGSRLLFPAYRNRVQDVHHGLVPPVSFIDHSSYPVSPASGAEGITYTHALRQPALQPAITDVAAPSVPLAPAEVAEVPGSTTAPFASDYIRGHHPTAGHHRLASSSPSSPYLPIMNDLQLSQTPLASQMHRLVDAPPLQVPPNTAASLVPNMPGLFQFQVLASQQIAPSFQVLPGSAPPSPSAAPPSDMTGFLLPVPECSSHQHYGAAARDTLQHGVQLIQPHRNASPELVRSFPSSPLPYQLSPGGLIATRPAEVRADEELEAMLRNQQYSSGGIMQQVELLEVVGQGSFGVVYKGKWRALTVAIKTLLFHDAAATQRARQRALTEAAVNQMLSHDNIVNTYAHDLRALTDESLPQETEAKMNAAGASWKLYIIQEYCDGGNLSEAMQRGDLFDAEKGRPRWSWLLQLGADICRGLSYIHSQSVIHGDLSSSNIMLKVDPLLPSCHKAKVGDFGLSRFLRSGASHISNAHQGTPRYTAPEVLSQGRMTKAADIFSLGILLQEMYCGPRQRCSDQAAVHHDGCCRTDGQGVITMPQDCPAPFRVLVVACTHPDLQMRPQAWEALQVLEHLRVSLKKLSSVKRVMGISGSTCQPSQVIAGAAGGTAGEVDGLNAMMGESSSDDFIGVVVDHNDNDRGFMSLYHQQVDCVEQQGGWLGRSHPAYYWQRASISNDVANGSVGRLHDVHDDNRDVGRGGMTGALLDAKAGGEAAGTDDLSRGKRYHHVVEGVVSTPLPEGAAVDDHHHDWGSIYPKDTINDDSDCTARSALPEVQQPSGGGSLLNNIHHVSSSHHAMRGFLPAAPASSTLIPTIGGAESRTDDDKKSTAAAALRKWATQAVQAGTFRAPAHTE</sequence>
<keyword evidence="1" id="KW-0067">ATP-binding</keyword>
<comment type="caution">
    <text evidence="5">The sequence shown here is derived from an EMBL/GenBank/DDBJ whole genome shotgun (WGS) entry which is preliminary data.</text>
</comment>
<keyword evidence="3" id="KW-0732">Signal</keyword>
<dbReference type="InterPro" id="IPR001245">
    <property type="entry name" value="Ser-Thr/Tyr_kinase_cat_dom"/>
</dbReference>
<dbReference type="InterPro" id="IPR011009">
    <property type="entry name" value="Kinase-like_dom_sf"/>
</dbReference>
<feature type="compositionally biased region" description="Low complexity" evidence="2">
    <location>
        <begin position="1001"/>
        <end position="1015"/>
    </location>
</feature>